<dbReference type="CDD" id="cd00118">
    <property type="entry name" value="LysM"/>
    <property type="match status" value="1"/>
</dbReference>
<dbReference type="InterPro" id="IPR036779">
    <property type="entry name" value="LysM_dom_sf"/>
</dbReference>
<reference evidence="6" key="1">
    <citation type="submission" date="2015-10" db="EMBL/GenBank/DDBJ databases">
        <title>Draft genome sequence of Salegentibacter mishustinae KCTC 12263.</title>
        <authorList>
            <person name="Lin W."/>
            <person name="Zheng Q."/>
        </authorList>
    </citation>
    <scope>NUCLEOTIDE SEQUENCE [LARGE SCALE GENOMIC DNA]</scope>
    <source>
        <strain evidence="6">KCTC 12263</strain>
    </source>
</reference>
<dbReference type="PROSITE" id="PS51782">
    <property type="entry name" value="LYSM"/>
    <property type="match status" value="1"/>
</dbReference>
<comment type="caution">
    <text evidence="6">The sequence shown here is derived from an EMBL/GenBank/DDBJ whole genome shotgun (WGS) entry which is preliminary data.</text>
</comment>
<evidence type="ECO:0000256" key="3">
    <source>
        <dbReference type="ARBA" id="ARBA00072219"/>
    </source>
</evidence>
<keyword evidence="4" id="KW-0175">Coiled coil</keyword>
<feature type="domain" description="LysM" evidence="5">
    <location>
        <begin position="112"/>
        <end position="161"/>
    </location>
</feature>
<dbReference type="InterPro" id="IPR052196">
    <property type="entry name" value="Bact_Kbp"/>
</dbReference>
<dbReference type="RefSeq" id="WP_057481014.1">
    <property type="nucleotide sequence ID" value="NZ_BMWR01000008.1"/>
</dbReference>
<dbReference type="PANTHER" id="PTHR34700">
    <property type="entry name" value="POTASSIUM BINDING PROTEIN KBP"/>
    <property type="match status" value="1"/>
</dbReference>
<evidence type="ECO:0000256" key="4">
    <source>
        <dbReference type="SAM" id="Coils"/>
    </source>
</evidence>
<dbReference type="GO" id="GO:0005737">
    <property type="term" value="C:cytoplasm"/>
    <property type="evidence" value="ECO:0007669"/>
    <property type="project" value="UniProtKB-SubCell"/>
</dbReference>
<dbReference type="NCBIfam" id="NF008399">
    <property type="entry name" value="PRK11198.1"/>
    <property type="match status" value="1"/>
</dbReference>
<dbReference type="Pfam" id="PF01476">
    <property type="entry name" value="LysM"/>
    <property type="match status" value="1"/>
</dbReference>
<protein>
    <recommendedName>
        <fullName evidence="3">Potassium binding protein Kbp</fullName>
    </recommendedName>
</protein>
<dbReference type="SUPFAM" id="SSF54106">
    <property type="entry name" value="LysM domain"/>
    <property type="match status" value="1"/>
</dbReference>
<keyword evidence="7" id="KW-1185">Reference proteome</keyword>
<accession>A0A0Q9ZMC9</accession>
<dbReference type="EMBL" id="LKTP01000003">
    <property type="protein sequence ID" value="KRG29991.1"/>
    <property type="molecule type" value="Genomic_DNA"/>
</dbReference>
<dbReference type="AlphaFoldDB" id="A0A0Q9ZMC9"/>
<sequence>MGIFSFIKDAGEKIFGKEKEKEEEHIEITEAKKEIVRRENAKAAEKLLETIKGLDLTVENPVINIEGNTATVYGLADSQAIREKIVLVIGNSEGIAKVDDRLAVKIEAPEASFHTVERGENLSKIAKEHYGDANKYTMIFEANKPMLKDPNKIYPGQVLRIPRLEQK</sequence>
<evidence type="ECO:0000256" key="2">
    <source>
        <dbReference type="ARBA" id="ARBA00022490"/>
    </source>
</evidence>
<proteinExistence type="predicted"/>
<evidence type="ECO:0000256" key="1">
    <source>
        <dbReference type="ARBA" id="ARBA00004496"/>
    </source>
</evidence>
<dbReference type="Gene3D" id="3.10.350.10">
    <property type="entry name" value="LysM domain"/>
    <property type="match status" value="1"/>
</dbReference>
<dbReference type="SMART" id="SM00257">
    <property type="entry name" value="LysM"/>
    <property type="match status" value="1"/>
</dbReference>
<evidence type="ECO:0000313" key="6">
    <source>
        <dbReference type="EMBL" id="KRG29991.1"/>
    </source>
</evidence>
<dbReference type="OrthoDB" id="370541at2"/>
<dbReference type="STRING" id="270918.APR42_14570"/>
<dbReference type="InterPro" id="IPR018392">
    <property type="entry name" value="LysM"/>
</dbReference>
<evidence type="ECO:0000259" key="5">
    <source>
        <dbReference type="PROSITE" id="PS51782"/>
    </source>
</evidence>
<organism evidence="6 7">
    <name type="scientific">Salegentibacter mishustinae</name>
    <dbReference type="NCBI Taxonomy" id="270918"/>
    <lineage>
        <taxon>Bacteria</taxon>
        <taxon>Pseudomonadati</taxon>
        <taxon>Bacteroidota</taxon>
        <taxon>Flavobacteriia</taxon>
        <taxon>Flavobacteriales</taxon>
        <taxon>Flavobacteriaceae</taxon>
        <taxon>Salegentibacter</taxon>
    </lineage>
</organism>
<comment type="subcellular location">
    <subcellularLocation>
        <location evidence="1">Cytoplasm</location>
    </subcellularLocation>
</comment>
<dbReference type="FunFam" id="3.10.350.10:FF:000001">
    <property type="entry name" value="Peptidoglycan-binding protein LysM"/>
    <property type="match status" value="1"/>
</dbReference>
<keyword evidence="2" id="KW-0963">Cytoplasm</keyword>
<evidence type="ECO:0000313" key="7">
    <source>
        <dbReference type="Proteomes" id="UP000051643"/>
    </source>
</evidence>
<dbReference type="Proteomes" id="UP000051643">
    <property type="component" value="Unassembled WGS sequence"/>
</dbReference>
<dbReference type="PANTHER" id="PTHR34700:SF8">
    <property type="entry name" value="POTASSIUM BINDING PROTEIN KBP"/>
    <property type="match status" value="1"/>
</dbReference>
<gene>
    <name evidence="6" type="ORF">APR42_14570</name>
</gene>
<name>A0A0Q9ZMC9_9FLAO</name>
<feature type="coiled-coil region" evidence="4">
    <location>
        <begin position="19"/>
        <end position="46"/>
    </location>
</feature>